<dbReference type="OrthoDB" id="8759010at2"/>
<sequence>MTDTIFSSQPAPAALARNALKAAAQLWFVVATAGLWMFTFYIIAYFIVPIIQNGLGSLANTHLPKGFVPGDGVGNLAVGVHVFLAALVIGGGPLQLIPQIRDRFPRIHRWYGRIYMVTAVLISLAGLYMIWMRGGAFGNTVQHIGTSVDGVLIILFGAMAWRTAMARNFTAHRRWALRLFMAVNAVWFLRLGYRFWAFVNDGSLGNMEVLFNILSYAQYLVPLAILELYFIAQTRGGVGGRFAMAGGLVAVTMVMAIGIYSATTGMWLPRLS</sequence>
<feature type="transmembrane region" description="Helical" evidence="1">
    <location>
        <begin position="175"/>
        <end position="193"/>
    </location>
</feature>
<reference evidence="2 3" key="1">
    <citation type="submission" date="2018-10" db="EMBL/GenBank/DDBJ databases">
        <title>Genomic Encyclopedia of Archaeal and Bacterial Type Strains, Phase II (KMG-II): from individual species to whole genera.</title>
        <authorList>
            <person name="Goeker M."/>
        </authorList>
    </citation>
    <scope>NUCLEOTIDE SEQUENCE [LARGE SCALE GENOMIC DNA]</scope>
    <source>
        <strain evidence="2 3">DSM 25217</strain>
    </source>
</reference>
<keyword evidence="3" id="KW-1185">Reference proteome</keyword>
<proteinExistence type="predicted"/>
<organism evidence="2 3">
    <name type="scientific">Eilatimonas milleporae</name>
    <dbReference type="NCBI Taxonomy" id="911205"/>
    <lineage>
        <taxon>Bacteria</taxon>
        <taxon>Pseudomonadati</taxon>
        <taxon>Pseudomonadota</taxon>
        <taxon>Alphaproteobacteria</taxon>
        <taxon>Kordiimonadales</taxon>
        <taxon>Kordiimonadaceae</taxon>
        <taxon>Eilatimonas</taxon>
    </lineage>
</organism>
<gene>
    <name evidence="2" type="ORF">BXY39_0198</name>
</gene>
<feature type="transmembrane region" description="Helical" evidence="1">
    <location>
        <begin position="26"/>
        <end position="52"/>
    </location>
</feature>
<keyword evidence="1" id="KW-0812">Transmembrane</keyword>
<dbReference type="InterPro" id="IPR018750">
    <property type="entry name" value="DUF2306_membrane"/>
</dbReference>
<feature type="transmembrane region" description="Helical" evidence="1">
    <location>
        <begin position="114"/>
        <end position="132"/>
    </location>
</feature>
<feature type="transmembrane region" description="Helical" evidence="1">
    <location>
        <begin position="72"/>
        <end position="94"/>
    </location>
</feature>
<keyword evidence="1" id="KW-0472">Membrane</keyword>
<keyword evidence="1" id="KW-1133">Transmembrane helix</keyword>
<protein>
    <submittedName>
        <fullName evidence="2">Putative membrane protein DUF2306</fullName>
    </submittedName>
</protein>
<comment type="caution">
    <text evidence="2">The sequence shown here is derived from an EMBL/GenBank/DDBJ whole genome shotgun (WGS) entry which is preliminary data.</text>
</comment>
<dbReference type="InParanoid" id="A0A3M0CWI7"/>
<feature type="transmembrane region" description="Helical" evidence="1">
    <location>
        <begin position="242"/>
        <end position="262"/>
    </location>
</feature>
<accession>A0A3M0CWI7</accession>
<dbReference type="EMBL" id="REFR01000009">
    <property type="protein sequence ID" value="RMB11716.1"/>
    <property type="molecule type" value="Genomic_DNA"/>
</dbReference>
<evidence type="ECO:0000313" key="2">
    <source>
        <dbReference type="EMBL" id="RMB11716.1"/>
    </source>
</evidence>
<dbReference type="Proteomes" id="UP000271227">
    <property type="component" value="Unassembled WGS sequence"/>
</dbReference>
<feature type="transmembrane region" description="Helical" evidence="1">
    <location>
        <begin position="144"/>
        <end position="163"/>
    </location>
</feature>
<evidence type="ECO:0000313" key="3">
    <source>
        <dbReference type="Proteomes" id="UP000271227"/>
    </source>
</evidence>
<dbReference type="Pfam" id="PF10067">
    <property type="entry name" value="DUF2306"/>
    <property type="match status" value="1"/>
</dbReference>
<evidence type="ECO:0000256" key="1">
    <source>
        <dbReference type="SAM" id="Phobius"/>
    </source>
</evidence>
<dbReference type="RefSeq" id="WP_121936967.1">
    <property type="nucleotide sequence ID" value="NZ_REFR01000009.1"/>
</dbReference>
<feature type="transmembrane region" description="Helical" evidence="1">
    <location>
        <begin position="213"/>
        <end position="230"/>
    </location>
</feature>
<name>A0A3M0CWI7_9PROT</name>
<dbReference type="AlphaFoldDB" id="A0A3M0CWI7"/>